<evidence type="ECO:0000313" key="2">
    <source>
        <dbReference type="EMBL" id="EAT12497.1"/>
    </source>
</evidence>
<dbReference type="Proteomes" id="UP000004263">
    <property type="component" value="Unassembled WGS sequence"/>
</dbReference>
<gene>
    <name evidence="2" type="ORF">RED65_06368</name>
</gene>
<keyword evidence="1" id="KW-0812">Transmembrane</keyword>
<dbReference type="AlphaFoldDB" id="Q1N322"/>
<comment type="caution">
    <text evidence="2">The sequence shown here is derived from an EMBL/GenBank/DDBJ whole genome shotgun (WGS) entry which is preliminary data.</text>
</comment>
<proteinExistence type="predicted"/>
<name>Q1N322_9GAMM</name>
<keyword evidence="3" id="KW-1185">Reference proteome</keyword>
<evidence type="ECO:0000256" key="1">
    <source>
        <dbReference type="SAM" id="Phobius"/>
    </source>
</evidence>
<evidence type="ECO:0000313" key="3">
    <source>
        <dbReference type="Proteomes" id="UP000004263"/>
    </source>
</evidence>
<dbReference type="EMBL" id="AAQH01000006">
    <property type="protein sequence ID" value="EAT12497.1"/>
    <property type="molecule type" value="Genomic_DNA"/>
</dbReference>
<dbReference type="HOGENOM" id="CLU_1545742_0_0_6"/>
<dbReference type="STRING" id="207949.RED65_06368"/>
<feature type="transmembrane region" description="Helical" evidence="1">
    <location>
        <begin position="6"/>
        <end position="28"/>
    </location>
</feature>
<sequence>MSVNRTIHMNFILILIIIATIVGALYWFQNRNREKVVVADHDFFSRLWLWPKGEHTRWEAEYDLISKYSNGTIGLHAEDNYETLSDAEPTIEEVEFSKKYITNLERLFPIVVSGVEEGWFEWFREELPKEWESHFIVDGFSVPLNGNIENKWSVNLFCKKAGHYFCLNVEGGVSTLESIDG</sequence>
<reference evidence="2 3" key="1">
    <citation type="submission" date="2006-03" db="EMBL/GenBank/DDBJ databases">
        <authorList>
            <person name="Pinhassi J."/>
            <person name="Pedros-Alio C."/>
            <person name="Ferriera S."/>
            <person name="Johnson J."/>
            <person name="Kravitz S."/>
            <person name="Halpern A."/>
            <person name="Remington K."/>
            <person name="Beeson K."/>
            <person name="Tran B."/>
            <person name="Rogers Y.-H."/>
            <person name="Friedman R."/>
            <person name="Venter J.C."/>
        </authorList>
    </citation>
    <scope>NUCLEOTIDE SEQUENCE [LARGE SCALE GENOMIC DNA]</scope>
    <source>
        <strain evidence="2 3">RED65</strain>
    </source>
</reference>
<accession>Q1N322</accession>
<keyword evidence="1" id="KW-1133">Transmembrane helix</keyword>
<organism evidence="2 3">
    <name type="scientific">Bermanella marisrubri</name>
    <dbReference type="NCBI Taxonomy" id="207949"/>
    <lineage>
        <taxon>Bacteria</taxon>
        <taxon>Pseudomonadati</taxon>
        <taxon>Pseudomonadota</taxon>
        <taxon>Gammaproteobacteria</taxon>
        <taxon>Oceanospirillales</taxon>
        <taxon>Oceanospirillaceae</taxon>
        <taxon>Bermanella</taxon>
    </lineage>
</organism>
<protein>
    <submittedName>
        <fullName evidence="2">Uncharacterized protein</fullName>
    </submittedName>
</protein>
<keyword evidence="1" id="KW-0472">Membrane</keyword>